<dbReference type="Gene3D" id="3.40.50.2020">
    <property type="match status" value="1"/>
</dbReference>
<sequence length="255" mass="28302">MPNTNSRVRLIFTALSSLIFTVKCPSCGRDGCNDFADFGICERCRELLTTDIIQVNRGSVKVFAGSKYSPTMSRLILAAKENNQIHARKFLATCLLRSLTVAIKGFSKNPKSQNCEIILIPIPSRREADRARGFAHVELLLKLLMRDSHIANLKALNCLQHAKKIVDQSTLNFHERELNMLGAFEINPRFNNEIARIKRIQNGINPDQLFKTLVFLVDDLVTTGTTVQAANKALCSLGLRVDGALASCATDGFTH</sequence>
<dbReference type="AlphaFoldDB" id="A0A6J6BD31"/>
<evidence type="ECO:0000256" key="1">
    <source>
        <dbReference type="ARBA" id="ARBA00008007"/>
    </source>
</evidence>
<dbReference type="PANTHER" id="PTHR47505:SF1">
    <property type="entry name" value="DNA UTILIZATION PROTEIN YHGH"/>
    <property type="match status" value="1"/>
</dbReference>
<name>A0A6J6BD31_9ZZZZ</name>
<dbReference type="SUPFAM" id="SSF53271">
    <property type="entry name" value="PRTase-like"/>
    <property type="match status" value="1"/>
</dbReference>
<evidence type="ECO:0000313" key="2">
    <source>
        <dbReference type="EMBL" id="CAB4536218.1"/>
    </source>
</evidence>
<organism evidence="2">
    <name type="scientific">freshwater metagenome</name>
    <dbReference type="NCBI Taxonomy" id="449393"/>
    <lineage>
        <taxon>unclassified sequences</taxon>
        <taxon>metagenomes</taxon>
        <taxon>ecological metagenomes</taxon>
    </lineage>
</organism>
<accession>A0A6J6BD31</accession>
<dbReference type="PANTHER" id="PTHR47505">
    <property type="entry name" value="DNA UTILIZATION PROTEIN YHGH"/>
    <property type="match status" value="1"/>
</dbReference>
<dbReference type="InterPro" id="IPR051910">
    <property type="entry name" value="ComF/GntX_DNA_util-trans"/>
</dbReference>
<dbReference type="InterPro" id="IPR000836">
    <property type="entry name" value="PRTase_dom"/>
</dbReference>
<proteinExistence type="inferred from homology"/>
<gene>
    <name evidence="2" type="ORF">UFOPK1425_00326</name>
</gene>
<dbReference type="CDD" id="cd06223">
    <property type="entry name" value="PRTases_typeI"/>
    <property type="match status" value="1"/>
</dbReference>
<reference evidence="2" key="1">
    <citation type="submission" date="2020-05" db="EMBL/GenBank/DDBJ databases">
        <authorList>
            <person name="Chiriac C."/>
            <person name="Salcher M."/>
            <person name="Ghai R."/>
            <person name="Kavagutti S V."/>
        </authorList>
    </citation>
    <scope>NUCLEOTIDE SEQUENCE</scope>
</reference>
<dbReference type="InterPro" id="IPR029057">
    <property type="entry name" value="PRTase-like"/>
</dbReference>
<dbReference type="EMBL" id="CAEZSJ010000040">
    <property type="protein sequence ID" value="CAB4536218.1"/>
    <property type="molecule type" value="Genomic_DNA"/>
</dbReference>
<protein>
    <submittedName>
        <fullName evidence="2">Unannotated protein</fullName>
    </submittedName>
</protein>
<comment type="similarity">
    <text evidence="1">Belongs to the ComF/GntX family.</text>
</comment>